<comment type="function">
    <text evidence="5">Transcription activator.</text>
</comment>
<dbReference type="InterPro" id="IPR014978">
    <property type="entry name" value="Gln-Leu-Gln_QLQ"/>
</dbReference>
<dbReference type="OMA" id="SGYHECK"/>
<dbReference type="GO" id="GO:0006355">
    <property type="term" value="P:regulation of DNA-templated transcription"/>
    <property type="evidence" value="ECO:0007669"/>
    <property type="project" value="InterPro"/>
</dbReference>
<evidence type="ECO:0000256" key="2">
    <source>
        <dbReference type="ARBA" id="ARBA00008122"/>
    </source>
</evidence>
<evidence type="ECO:0000313" key="8">
    <source>
        <dbReference type="EnsemblPlants" id="cds.evm.model.02.2345"/>
    </source>
</evidence>
<dbReference type="PANTHER" id="PTHR31602">
    <property type="entry name" value="GROWTH-REGULATING FACTOR 5"/>
    <property type="match status" value="1"/>
</dbReference>
<evidence type="ECO:0000256" key="5">
    <source>
        <dbReference type="RuleBase" id="RU367127"/>
    </source>
</evidence>
<dbReference type="Pfam" id="PF08880">
    <property type="entry name" value="QLQ"/>
    <property type="match status" value="1"/>
</dbReference>
<dbReference type="Gramene" id="evm.model.02.2345">
    <property type="protein sequence ID" value="cds.evm.model.02.2345"/>
    <property type="gene ID" value="evm.TU.02.2345"/>
</dbReference>
<sequence length="453" mass="49672">MVVRWCAVQLAKCQPAIVRIRRRQTEQSLDWVWTGVSGVLRVRKRSEKQWTVVMHGDGGKEKRSSGVKPLIKCEGNCGFSWGQLLQLKHQSLIYSHIVNGIPVPFHLLATISKTLLPPLSTTLLNPYPFTGFSPQGFYCKNMVDPEPGRCRRTDGKKWRCSKNVVLDQKYCEQHMHRGRQRSRKLVEVAEIGTSLSITKTPEKSVSQSLQKSSSNIPVSVGLQLMTTLSSNITSVSHGNATPSSSFSTKRVTNVTAPCITTTNIAAITKSNMSAGNAGKVVSDKYFGSVGRSNNTNASSNMSQGLGFSPRSVLHLQVLRSNGLHTDYRNGIELEPGRCRRTDGKKWRCRRDVIPDQKYCARHMHRGAKKLVKVFPPLPAIAASSAATDSARCPPTTAIPSRVNPVSPNTKLSISIQDSPQLTNIIEKSDSSSSSDTTISDTSVAAYTINKLPA</sequence>
<dbReference type="GO" id="GO:0006351">
    <property type="term" value="P:DNA-templated transcription"/>
    <property type="evidence" value="ECO:0007669"/>
    <property type="project" value="UniProtKB-UniRule"/>
</dbReference>
<dbReference type="AlphaFoldDB" id="A0A803NXB4"/>
<keyword evidence="5" id="KW-0010">Activator</keyword>
<dbReference type="PROSITE" id="PS51667">
    <property type="entry name" value="WRC"/>
    <property type="match status" value="2"/>
</dbReference>
<dbReference type="GO" id="GO:0099402">
    <property type="term" value="P:plant organ development"/>
    <property type="evidence" value="ECO:0007669"/>
    <property type="project" value="UniProtKB-ARBA"/>
</dbReference>
<organism evidence="8 9">
    <name type="scientific">Cannabis sativa</name>
    <name type="common">Hemp</name>
    <name type="synonym">Marijuana</name>
    <dbReference type="NCBI Taxonomy" id="3483"/>
    <lineage>
        <taxon>Eukaryota</taxon>
        <taxon>Viridiplantae</taxon>
        <taxon>Streptophyta</taxon>
        <taxon>Embryophyta</taxon>
        <taxon>Tracheophyta</taxon>
        <taxon>Spermatophyta</taxon>
        <taxon>Magnoliopsida</taxon>
        <taxon>eudicotyledons</taxon>
        <taxon>Gunneridae</taxon>
        <taxon>Pentapetalae</taxon>
        <taxon>rosids</taxon>
        <taxon>fabids</taxon>
        <taxon>Rosales</taxon>
        <taxon>Cannabaceae</taxon>
        <taxon>Cannabis</taxon>
    </lineage>
</organism>
<keyword evidence="3 5" id="KW-0539">Nucleus</keyword>
<proteinExistence type="inferred from homology"/>
<feature type="domain" description="WRC" evidence="7">
    <location>
        <begin position="144"/>
        <end position="188"/>
    </location>
</feature>
<comment type="domain">
    <text evidence="5">The QLQ domain and WRC domain may be involved in protein-protein interaction and DNA-binding, respectively.</text>
</comment>
<dbReference type="InterPro" id="IPR031137">
    <property type="entry name" value="GRF"/>
</dbReference>
<keyword evidence="5" id="KW-0805">Transcription regulation</keyword>
<dbReference type="Pfam" id="PF08879">
    <property type="entry name" value="WRC"/>
    <property type="match status" value="2"/>
</dbReference>
<protein>
    <recommendedName>
        <fullName evidence="5">Growth-regulating factor</fullName>
    </recommendedName>
</protein>
<comment type="subcellular location">
    <subcellularLocation>
        <location evidence="1 5">Nucleus</location>
    </subcellularLocation>
</comment>
<feature type="domain" description="QLQ" evidence="6">
    <location>
        <begin position="78"/>
        <end position="113"/>
    </location>
</feature>
<dbReference type="SMART" id="SM00951">
    <property type="entry name" value="QLQ"/>
    <property type="match status" value="1"/>
</dbReference>
<dbReference type="PANTHER" id="PTHR31602:SF81">
    <property type="entry name" value="GROWTH-REGULATING FACTOR 9"/>
    <property type="match status" value="1"/>
</dbReference>
<dbReference type="EnsemblPlants" id="evm.model.02.2345">
    <property type="protein sequence ID" value="cds.evm.model.02.2345"/>
    <property type="gene ID" value="evm.TU.02.2345"/>
</dbReference>
<feature type="domain" description="WRC" evidence="7">
    <location>
        <begin position="332"/>
        <end position="376"/>
    </location>
</feature>
<keyword evidence="5" id="KW-0804">Transcription</keyword>
<dbReference type="GO" id="GO:0005634">
    <property type="term" value="C:nucleus"/>
    <property type="evidence" value="ECO:0007669"/>
    <property type="project" value="UniProtKB-SubCell"/>
</dbReference>
<evidence type="ECO:0000259" key="6">
    <source>
        <dbReference type="PROSITE" id="PS51666"/>
    </source>
</evidence>
<dbReference type="Proteomes" id="UP000596661">
    <property type="component" value="Chromosome 2"/>
</dbReference>
<reference evidence="8" key="1">
    <citation type="submission" date="2018-11" db="EMBL/GenBank/DDBJ databases">
        <authorList>
            <person name="Grassa J C."/>
        </authorList>
    </citation>
    <scope>NUCLEOTIDE SEQUENCE [LARGE SCALE GENOMIC DNA]</scope>
</reference>
<dbReference type="EMBL" id="UZAU01000235">
    <property type="status" value="NOT_ANNOTATED_CDS"/>
    <property type="molecule type" value="Genomic_DNA"/>
</dbReference>
<evidence type="ECO:0000256" key="4">
    <source>
        <dbReference type="PROSITE-ProRule" id="PRU01002"/>
    </source>
</evidence>
<evidence type="ECO:0000313" key="9">
    <source>
        <dbReference type="Proteomes" id="UP000596661"/>
    </source>
</evidence>
<reference evidence="8" key="2">
    <citation type="submission" date="2021-03" db="UniProtKB">
        <authorList>
            <consortium name="EnsemblPlants"/>
        </authorList>
    </citation>
    <scope>IDENTIFICATION</scope>
</reference>
<comment type="caution">
    <text evidence="4">Lacks conserved residue(s) required for the propagation of feature annotation.</text>
</comment>
<evidence type="ECO:0000256" key="1">
    <source>
        <dbReference type="ARBA" id="ARBA00004123"/>
    </source>
</evidence>
<dbReference type="InterPro" id="IPR014977">
    <property type="entry name" value="WRC_dom"/>
</dbReference>
<keyword evidence="9" id="KW-1185">Reference proteome</keyword>
<name>A0A803NXB4_CANSA</name>
<dbReference type="GO" id="GO:0005524">
    <property type="term" value="F:ATP binding"/>
    <property type="evidence" value="ECO:0007669"/>
    <property type="project" value="UniProtKB-UniRule"/>
</dbReference>
<comment type="similarity">
    <text evidence="2 5">Belongs to the GRF family.</text>
</comment>
<evidence type="ECO:0000256" key="3">
    <source>
        <dbReference type="ARBA" id="ARBA00023242"/>
    </source>
</evidence>
<dbReference type="PROSITE" id="PS51666">
    <property type="entry name" value="QLQ"/>
    <property type="match status" value="1"/>
</dbReference>
<evidence type="ECO:0000259" key="7">
    <source>
        <dbReference type="PROSITE" id="PS51667"/>
    </source>
</evidence>
<accession>A0A803NXB4</accession>